<reference evidence="1" key="1">
    <citation type="submission" date="2022-10" db="EMBL/GenBank/DDBJ databases">
        <authorList>
            <person name="Hyden B.L."/>
            <person name="Feng K."/>
            <person name="Yates T."/>
            <person name="Jawdy S."/>
            <person name="Smart L.B."/>
            <person name="Muchero W."/>
        </authorList>
    </citation>
    <scope>NUCLEOTIDE SEQUENCE</scope>
    <source>
        <tissue evidence="1">Shoot tip</tissue>
    </source>
</reference>
<dbReference type="EMBL" id="JAPFFI010000018">
    <property type="protein sequence ID" value="KAJ6348995.1"/>
    <property type="molecule type" value="Genomic_DNA"/>
</dbReference>
<evidence type="ECO:0008006" key="3">
    <source>
        <dbReference type="Google" id="ProtNLM"/>
    </source>
</evidence>
<evidence type="ECO:0000313" key="1">
    <source>
        <dbReference type="EMBL" id="KAJ6348995.1"/>
    </source>
</evidence>
<reference evidence="1" key="2">
    <citation type="journal article" date="2023" name="Int. J. Mol. Sci.">
        <title>De Novo Assembly and Annotation of 11 Diverse Shrub Willow (Salix) Genomes Reveals Novel Gene Organization in Sex-Linked Regions.</title>
        <authorList>
            <person name="Hyden B."/>
            <person name="Feng K."/>
            <person name="Yates T.B."/>
            <person name="Jawdy S."/>
            <person name="Cereghino C."/>
            <person name="Smart L.B."/>
            <person name="Muchero W."/>
        </authorList>
    </citation>
    <scope>NUCLEOTIDE SEQUENCE</scope>
    <source>
        <tissue evidence="1">Shoot tip</tissue>
    </source>
</reference>
<comment type="caution">
    <text evidence="1">The sequence shown here is derived from an EMBL/GenBank/DDBJ whole genome shotgun (WGS) entry which is preliminary data.</text>
</comment>
<proteinExistence type="predicted"/>
<protein>
    <recommendedName>
        <fullName evidence="3">Maturase K</fullName>
    </recommendedName>
</protein>
<evidence type="ECO:0000313" key="2">
    <source>
        <dbReference type="Proteomes" id="UP001141253"/>
    </source>
</evidence>
<name>A0ABQ9ANK3_9ROSI</name>
<accession>A0ABQ9ANK3</accession>
<dbReference type="Proteomes" id="UP001141253">
    <property type="component" value="Chromosome 19"/>
</dbReference>
<gene>
    <name evidence="1" type="ORF">OIU77_006557</name>
</gene>
<sequence length="43" mass="5099">MRSKMGFVGNSIHNSINQRFFMFLTLYHPFLHESPTILTPFLK</sequence>
<keyword evidence="2" id="KW-1185">Reference proteome</keyword>
<organism evidence="1 2">
    <name type="scientific">Salix suchowensis</name>
    <dbReference type="NCBI Taxonomy" id="1278906"/>
    <lineage>
        <taxon>Eukaryota</taxon>
        <taxon>Viridiplantae</taxon>
        <taxon>Streptophyta</taxon>
        <taxon>Embryophyta</taxon>
        <taxon>Tracheophyta</taxon>
        <taxon>Spermatophyta</taxon>
        <taxon>Magnoliopsida</taxon>
        <taxon>eudicotyledons</taxon>
        <taxon>Gunneridae</taxon>
        <taxon>Pentapetalae</taxon>
        <taxon>rosids</taxon>
        <taxon>fabids</taxon>
        <taxon>Malpighiales</taxon>
        <taxon>Salicaceae</taxon>
        <taxon>Saliceae</taxon>
        <taxon>Salix</taxon>
    </lineage>
</organism>